<accession>A0ABT7NDC0</accession>
<dbReference type="RefSeq" id="WP_286660957.1">
    <property type="nucleotide sequence ID" value="NZ_JASZYV010000003.1"/>
</dbReference>
<sequence length="191" mass="20979">MVRLLGSLFGGRPAPAASPTPATADPQGEPPSFEQYLAVAIRHSRALTPRGEAVMTEHIRQFAQIACEGADRRDDARRNARHAAENALDIRAAELLRIPLSPRRTLTSFAAELYRDAMLRKARHDAVVQMRLFCSEMTLNVLDTGAECDWCKANDGKAFPVSEDPNELLARHCSCAPYSSATFYPAEVHCG</sequence>
<organism evidence="2 3">
    <name type="scientific">Variovorax dokdonensis</name>
    <dbReference type="NCBI Taxonomy" id="344883"/>
    <lineage>
        <taxon>Bacteria</taxon>
        <taxon>Pseudomonadati</taxon>
        <taxon>Pseudomonadota</taxon>
        <taxon>Betaproteobacteria</taxon>
        <taxon>Burkholderiales</taxon>
        <taxon>Comamonadaceae</taxon>
        <taxon>Variovorax</taxon>
    </lineage>
</organism>
<comment type="caution">
    <text evidence="2">The sequence shown here is derived from an EMBL/GenBank/DDBJ whole genome shotgun (WGS) entry which is preliminary data.</text>
</comment>
<proteinExistence type="predicted"/>
<evidence type="ECO:0000256" key="1">
    <source>
        <dbReference type="SAM" id="MobiDB-lite"/>
    </source>
</evidence>
<feature type="region of interest" description="Disordered" evidence="1">
    <location>
        <begin position="9"/>
        <end position="31"/>
    </location>
</feature>
<feature type="compositionally biased region" description="Low complexity" evidence="1">
    <location>
        <begin position="13"/>
        <end position="26"/>
    </location>
</feature>
<dbReference type="EMBL" id="JASZYV010000003">
    <property type="protein sequence ID" value="MDM0045850.1"/>
    <property type="molecule type" value="Genomic_DNA"/>
</dbReference>
<name>A0ABT7NDC0_9BURK</name>
<evidence type="ECO:0000313" key="3">
    <source>
        <dbReference type="Proteomes" id="UP001174908"/>
    </source>
</evidence>
<keyword evidence="3" id="KW-1185">Reference proteome</keyword>
<gene>
    <name evidence="2" type="ORF">QTH91_15285</name>
</gene>
<protein>
    <submittedName>
        <fullName evidence="2">Uncharacterized protein</fullName>
    </submittedName>
</protein>
<evidence type="ECO:0000313" key="2">
    <source>
        <dbReference type="EMBL" id="MDM0045850.1"/>
    </source>
</evidence>
<dbReference type="Proteomes" id="UP001174908">
    <property type="component" value="Unassembled WGS sequence"/>
</dbReference>
<reference evidence="2" key="1">
    <citation type="submission" date="2023-06" db="EMBL/GenBank/DDBJ databases">
        <authorList>
            <person name="Jiang Y."/>
            <person name="Liu Q."/>
        </authorList>
    </citation>
    <scope>NUCLEOTIDE SEQUENCE</scope>
    <source>
        <strain evidence="2">CGMCC 1.12089</strain>
    </source>
</reference>